<feature type="transmembrane region" description="Helical" evidence="1">
    <location>
        <begin position="178"/>
        <end position="196"/>
    </location>
</feature>
<sequence>MPESEPARATAVEDKVVPARPPVPAIVAITVAALAGLATATQSAVNAELGLRLGSPLSAAVVSNLIGGVLLLAILISVPATRRGLARVRRNPQPWWVYIGGMFGSVFLFTGAFTVPLLGVALFTVGQVCGQTAGGLLADRVGLGPHGRSRITVWRVLGTLMAVTAVVVAQFGRGFDGASAWWLLPVVAVMGMGLAGQGALNARVTMVSRQPFSSSMVNFAVGTTAVLVVFAPLRLTGTIPWNGLPSEPWLYIGGLVGPFVVAAVVVSVASLGVLRSGFAVLAGQLTGALALDVVRTGDAPSPWVVAGVAITATAVVISGRGAKLAAKLATRRPPPTRAAAPARYLVIAADIFRLIGPTRSIVRNTVRVIARAKGLSLTPDLRFRNARLTVG</sequence>
<feature type="transmembrane region" description="Helical" evidence="1">
    <location>
        <begin position="249"/>
        <end position="271"/>
    </location>
</feature>
<gene>
    <name evidence="2" type="ORF">HNR73_007323</name>
</gene>
<protein>
    <submittedName>
        <fullName evidence="2">Transporter family-2 protein</fullName>
    </submittedName>
</protein>
<feature type="transmembrane region" description="Helical" evidence="1">
    <location>
        <begin position="96"/>
        <end position="123"/>
    </location>
</feature>
<feature type="transmembrane region" description="Helical" evidence="1">
    <location>
        <begin position="303"/>
        <end position="322"/>
    </location>
</feature>
<dbReference type="PANTHER" id="PTHR34821">
    <property type="entry name" value="INNER MEMBRANE PROTEIN YDCZ"/>
    <property type="match status" value="1"/>
</dbReference>
<dbReference type="Pfam" id="PF04657">
    <property type="entry name" value="DMT_YdcZ"/>
    <property type="match status" value="2"/>
</dbReference>
<feature type="transmembrane region" description="Helical" evidence="1">
    <location>
        <begin position="278"/>
        <end position="297"/>
    </location>
</feature>
<dbReference type="AlphaFoldDB" id="A0A841G0F7"/>
<keyword evidence="3" id="KW-1185">Reference proteome</keyword>
<keyword evidence="1" id="KW-1133">Transmembrane helix</keyword>
<keyword evidence="1" id="KW-0812">Transmembrane</keyword>
<name>A0A841G0F7_9ACTN</name>
<feature type="transmembrane region" description="Helical" evidence="1">
    <location>
        <begin position="153"/>
        <end position="172"/>
    </location>
</feature>
<dbReference type="EMBL" id="JACHGT010000022">
    <property type="protein sequence ID" value="MBB6039428.1"/>
    <property type="molecule type" value="Genomic_DNA"/>
</dbReference>
<organism evidence="2 3">
    <name type="scientific">Phytomonospora endophytica</name>
    <dbReference type="NCBI Taxonomy" id="714109"/>
    <lineage>
        <taxon>Bacteria</taxon>
        <taxon>Bacillati</taxon>
        <taxon>Actinomycetota</taxon>
        <taxon>Actinomycetes</taxon>
        <taxon>Micromonosporales</taxon>
        <taxon>Micromonosporaceae</taxon>
        <taxon>Phytomonospora</taxon>
    </lineage>
</organism>
<dbReference type="GO" id="GO:0005886">
    <property type="term" value="C:plasma membrane"/>
    <property type="evidence" value="ECO:0007669"/>
    <property type="project" value="TreeGrafter"/>
</dbReference>
<dbReference type="PANTHER" id="PTHR34821:SF2">
    <property type="entry name" value="INNER MEMBRANE PROTEIN YDCZ"/>
    <property type="match status" value="1"/>
</dbReference>
<proteinExistence type="predicted"/>
<dbReference type="Proteomes" id="UP000548476">
    <property type="component" value="Unassembled WGS sequence"/>
</dbReference>
<keyword evidence="1" id="KW-0472">Membrane</keyword>
<comment type="caution">
    <text evidence="2">The sequence shown here is derived from an EMBL/GenBank/DDBJ whole genome shotgun (WGS) entry which is preliminary data.</text>
</comment>
<evidence type="ECO:0000313" key="2">
    <source>
        <dbReference type="EMBL" id="MBB6039428.1"/>
    </source>
</evidence>
<evidence type="ECO:0000313" key="3">
    <source>
        <dbReference type="Proteomes" id="UP000548476"/>
    </source>
</evidence>
<evidence type="ECO:0000256" key="1">
    <source>
        <dbReference type="SAM" id="Phobius"/>
    </source>
</evidence>
<reference evidence="2 3" key="1">
    <citation type="submission" date="2020-08" db="EMBL/GenBank/DDBJ databases">
        <title>Genomic Encyclopedia of Type Strains, Phase IV (KMG-IV): sequencing the most valuable type-strain genomes for metagenomic binning, comparative biology and taxonomic classification.</title>
        <authorList>
            <person name="Goeker M."/>
        </authorList>
    </citation>
    <scope>NUCLEOTIDE SEQUENCE [LARGE SCALE GENOMIC DNA]</scope>
    <source>
        <strain evidence="2 3">YIM 65646</strain>
    </source>
</reference>
<feature type="transmembrane region" description="Helical" evidence="1">
    <location>
        <begin position="217"/>
        <end position="237"/>
    </location>
</feature>
<dbReference type="InterPro" id="IPR006750">
    <property type="entry name" value="YdcZ"/>
</dbReference>
<accession>A0A841G0F7</accession>
<feature type="transmembrane region" description="Helical" evidence="1">
    <location>
        <begin position="25"/>
        <end position="45"/>
    </location>
</feature>
<feature type="transmembrane region" description="Helical" evidence="1">
    <location>
        <begin position="57"/>
        <end position="76"/>
    </location>
</feature>